<dbReference type="EMBL" id="BARU01000980">
    <property type="protein sequence ID" value="GAH27521.1"/>
    <property type="molecule type" value="Genomic_DNA"/>
</dbReference>
<evidence type="ECO:0000313" key="1">
    <source>
        <dbReference type="EMBL" id="GAH27521.1"/>
    </source>
</evidence>
<reference evidence="1" key="1">
    <citation type="journal article" date="2014" name="Front. Microbiol.">
        <title>High frequency of phylogenetically diverse reductive dehalogenase-homologous genes in deep subseafloor sedimentary metagenomes.</title>
        <authorList>
            <person name="Kawai M."/>
            <person name="Futagami T."/>
            <person name="Toyoda A."/>
            <person name="Takaki Y."/>
            <person name="Nishi S."/>
            <person name="Hori S."/>
            <person name="Arai W."/>
            <person name="Tsubouchi T."/>
            <person name="Morono Y."/>
            <person name="Uchiyama I."/>
            <person name="Ito T."/>
            <person name="Fujiyama A."/>
            <person name="Inagaki F."/>
            <person name="Takami H."/>
        </authorList>
    </citation>
    <scope>NUCLEOTIDE SEQUENCE</scope>
    <source>
        <strain evidence="1">Expedition CK06-06</strain>
    </source>
</reference>
<protein>
    <submittedName>
        <fullName evidence="1">Uncharacterized protein</fullName>
    </submittedName>
</protein>
<dbReference type="AlphaFoldDB" id="X1E2P3"/>
<accession>X1E2P3</accession>
<feature type="non-terminal residue" evidence="1">
    <location>
        <position position="1"/>
    </location>
</feature>
<organism evidence="1">
    <name type="scientific">marine sediment metagenome</name>
    <dbReference type="NCBI Taxonomy" id="412755"/>
    <lineage>
        <taxon>unclassified sequences</taxon>
        <taxon>metagenomes</taxon>
        <taxon>ecological metagenomes</taxon>
    </lineage>
</organism>
<gene>
    <name evidence="1" type="ORF">S03H2_02806</name>
</gene>
<comment type="caution">
    <text evidence="1">The sequence shown here is derived from an EMBL/GenBank/DDBJ whole genome shotgun (WGS) entry which is preliminary data.</text>
</comment>
<proteinExistence type="predicted"/>
<sequence length="61" mass="7133">DAYERSGGDIEFLKKKINQAYRNIEDALTVAFKFKDDEEIKSLLKELVDIIKELEKTITKK</sequence>
<name>X1E2P3_9ZZZZ</name>